<dbReference type="GO" id="GO:0005730">
    <property type="term" value="C:nucleolus"/>
    <property type="evidence" value="ECO:0007669"/>
    <property type="project" value="TreeGrafter"/>
</dbReference>
<feature type="domain" description="URB1 C-terminal" evidence="1">
    <location>
        <begin position="471"/>
        <end position="665"/>
    </location>
</feature>
<accession>A0A367K580</accession>
<dbReference type="Proteomes" id="UP000253551">
    <property type="component" value="Unassembled WGS sequence"/>
</dbReference>
<dbReference type="GO" id="GO:0000463">
    <property type="term" value="P:maturation of LSU-rRNA from tricistronic rRNA transcript (SSU-rRNA, 5.8S rRNA, LSU-rRNA)"/>
    <property type="evidence" value="ECO:0007669"/>
    <property type="project" value="TreeGrafter"/>
</dbReference>
<dbReference type="OrthoDB" id="72892at2759"/>
<name>A0A367K580_RHIST</name>
<dbReference type="PANTHER" id="PTHR13500">
    <property type="entry name" value="NUCLEOLAR PRERIBOSOMAL-ASSOCIATED PROTEIN 1"/>
    <property type="match status" value="1"/>
</dbReference>
<sequence>IISLATTFIDIFADEIYAQNILDCIVLVDFNKLHVHCEKTKTLTCYEDLKRLLITLVHHICNHFSELINIPGKAFENIADIWAAEQKNELNTDVLLLLESTAASGDIESTTKRDAIVKLLDTFCQHILNHILLGNPCKINLGLLKSSCISSAVDLSSLILEKLDGSLRLTNNVIELVKMGSDTCDGENTQQIFHVQVVEYILKQLVKVMDVNTMCDDDLEENFFEKLSEYITTANLDWSVVDSETIRDICLTILMDNISDASAIQFLNSLISLVYGAWEKNEPLETYLRRILDHADYQRLTAPDLTTLLARQVPENEAQRTALIELVYTLNKIQPLILASHHGLLDTLLTSYSATTSHTDKLILEILMSSELHSEVSLLAKMTMWGPGSDKTRQTHMQTGTLLQTNAISSDTLSLIDPAIMKYTFTHFPDCNQPQKPSSPTYDPCFFLPLFANLISSGIVDCRKFIDCNGLGLVMLGLSSTDNNVRRIAYQMMDQYDVLLEHAKFKEQPTIQFVLESFKHSISGRAEMDDPPRVPPCVSVCIAHTLSILLHPGHYMLPHISKWILQNSAFDFDYIPMFSTLFNSSSLNNKKERLWLLHVLLSSLRTYDDYKIFARQRIFDVIATFYNSSYADDNSKRVIVEILEQAITIPKVATSLVHHKGLLAWIYQAEAFGNPLFPKGNFLQALGLSE</sequence>
<reference evidence="2 3" key="1">
    <citation type="journal article" date="2018" name="G3 (Bethesda)">
        <title>Phylogenetic and Phylogenomic Definition of Rhizopus Species.</title>
        <authorList>
            <person name="Gryganskyi A.P."/>
            <person name="Golan J."/>
            <person name="Dolatabadi S."/>
            <person name="Mondo S."/>
            <person name="Robb S."/>
            <person name="Idnurm A."/>
            <person name="Muszewska A."/>
            <person name="Steczkiewicz K."/>
            <person name="Masonjones S."/>
            <person name="Liao H.L."/>
            <person name="Gajdeczka M.T."/>
            <person name="Anike F."/>
            <person name="Vuek A."/>
            <person name="Anishchenko I.M."/>
            <person name="Voigt K."/>
            <person name="de Hoog G.S."/>
            <person name="Smith M.E."/>
            <person name="Heitman J."/>
            <person name="Vilgalys R."/>
            <person name="Stajich J.E."/>
        </authorList>
    </citation>
    <scope>NUCLEOTIDE SEQUENCE [LARGE SCALE GENOMIC DNA]</scope>
    <source>
        <strain evidence="2 3">LSU 92-RS-03</strain>
    </source>
</reference>
<dbReference type="GO" id="GO:0000466">
    <property type="term" value="P:maturation of 5.8S rRNA from tricistronic rRNA transcript (SSU-rRNA, 5.8S rRNA, LSU-rRNA)"/>
    <property type="evidence" value="ECO:0007669"/>
    <property type="project" value="TreeGrafter"/>
</dbReference>
<protein>
    <submittedName>
        <fullName evidence="2">Nucleolar pre-ribosomal-associated protein 1</fullName>
    </submittedName>
</protein>
<proteinExistence type="predicted"/>
<keyword evidence="3" id="KW-1185">Reference proteome</keyword>
<dbReference type="InterPro" id="IPR032436">
    <property type="entry name" value="URB1_C"/>
</dbReference>
<dbReference type="AlphaFoldDB" id="A0A367K580"/>
<evidence type="ECO:0000313" key="3">
    <source>
        <dbReference type="Proteomes" id="UP000253551"/>
    </source>
</evidence>
<feature type="non-terminal residue" evidence="2">
    <location>
        <position position="1"/>
    </location>
</feature>
<dbReference type="EMBL" id="PJQM01002195">
    <property type="protein sequence ID" value="RCH97337.1"/>
    <property type="molecule type" value="Genomic_DNA"/>
</dbReference>
<gene>
    <name evidence="2" type="primary">URB1_2</name>
    <name evidence="2" type="ORF">CU098_009586</name>
</gene>
<dbReference type="Pfam" id="PF16201">
    <property type="entry name" value="NopRA1"/>
    <property type="match status" value="1"/>
</dbReference>
<evidence type="ECO:0000259" key="1">
    <source>
        <dbReference type="Pfam" id="PF16201"/>
    </source>
</evidence>
<comment type="caution">
    <text evidence="2">The sequence shown here is derived from an EMBL/GenBank/DDBJ whole genome shotgun (WGS) entry which is preliminary data.</text>
</comment>
<dbReference type="PANTHER" id="PTHR13500:SF0">
    <property type="entry name" value="NUCLEOLAR PRE-RIBOSOMAL-ASSOCIATED PROTEIN 1"/>
    <property type="match status" value="1"/>
</dbReference>
<dbReference type="STRING" id="4846.A0A367K580"/>
<organism evidence="2 3">
    <name type="scientific">Rhizopus stolonifer</name>
    <name type="common">Rhizopus nigricans</name>
    <dbReference type="NCBI Taxonomy" id="4846"/>
    <lineage>
        <taxon>Eukaryota</taxon>
        <taxon>Fungi</taxon>
        <taxon>Fungi incertae sedis</taxon>
        <taxon>Mucoromycota</taxon>
        <taxon>Mucoromycotina</taxon>
        <taxon>Mucoromycetes</taxon>
        <taxon>Mucorales</taxon>
        <taxon>Mucorineae</taxon>
        <taxon>Rhizopodaceae</taxon>
        <taxon>Rhizopus</taxon>
    </lineage>
</organism>
<dbReference type="InterPro" id="IPR039844">
    <property type="entry name" value="URB1"/>
</dbReference>
<evidence type="ECO:0000313" key="2">
    <source>
        <dbReference type="EMBL" id="RCH97337.1"/>
    </source>
</evidence>